<dbReference type="PANTHER" id="PTHR30543:SF21">
    <property type="entry name" value="NAD(P)H-DEPENDENT FMN REDUCTASE LOT6"/>
    <property type="match status" value="1"/>
</dbReference>
<dbReference type="InterPro" id="IPR050712">
    <property type="entry name" value="NAD(P)H-dep_reductase"/>
</dbReference>
<dbReference type="Pfam" id="PF03358">
    <property type="entry name" value="FMN_red"/>
    <property type="match status" value="1"/>
</dbReference>
<organism evidence="3 4">
    <name type="scientific">Maribacter polysiphoniae</name>
    <dbReference type="NCBI Taxonomy" id="429344"/>
    <lineage>
        <taxon>Bacteria</taxon>
        <taxon>Pseudomonadati</taxon>
        <taxon>Bacteroidota</taxon>
        <taxon>Flavobacteriia</taxon>
        <taxon>Flavobacteriales</taxon>
        <taxon>Flavobacteriaceae</taxon>
        <taxon>Maribacter</taxon>
    </lineage>
</organism>
<sequence>MKKQKVKVLGISGSTKSISSSLSILEFIKEKYHDSIELCIYDKISDLPHFNPELEEQLPSSVCELRELIKKSEGILFCTPEYVFSLPGCLKNVIEWNVSTTLFSSKPVAMIVAASSGEKAFESLDLVLTTVETILPENSKLLIQGVKGKINKNGKLTDNEIVLKLDKVITSLINTIDDENRNPTKYK</sequence>
<evidence type="ECO:0000313" key="5">
    <source>
        <dbReference type="Proteomes" id="UP000651837"/>
    </source>
</evidence>
<dbReference type="GO" id="GO:0016491">
    <property type="term" value="F:oxidoreductase activity"/>
    <property type="evidence" value="ECO:0007669"/>
    <property type="project" value="InterPro"/>
</dbReference>
<dbReference type="GO" id="GO:0005829">
    <property type="term" value="C:cytosol"/>
    <property type="evidence" value="ECO:0007669"/>
    <property type="project" value="TreeGrafter"/>
</dbReference>
<proteinExistence type="predicted"/>
<comment type="caution">
    <text evidence="3">The sequence shown here is derived from an EMBL/GenBank/DDBJ whole genome shotgun (WGS) entry which is preliminary data.</text>
</comment>
<dbReference type="PANTHER" id="PTHR30543">
    <property type="entry name" value="CHROMATE REDUCTASE"/>
    <property type="match status" value="1"/>
</dbReference>
<dbReference type="Gene3D" id="3.40.50.360">
    <property type="match status" value="1"/>
</dbReference>
<evidence type="ECO:0000259" key="1">
    <source>
        <dbReference type="Pfam" id="PF03358"/>
    </source>
</evidence>
<feature type="domain" description="NADPH-dependent FMN reductase-like" evidence="1">
    <location>
        <begin position="6"/>
        <end position="138"/>
    </location>
</feature>
<dbReference type="Proteomes" id="UP000651837">
    <property type="component" value="Unassembled WGS sequence"/>
</dbReference>
<dbReference type="AlphaFoldDB" id="A0A316E3C4"/>
<protein>
    <submittedName>
        <fullName evidence="3">NAD(P)H-dependent FMN reductase</fullName>
    </submittedName>
    <submittedName>
        <fullName evidence="2">NAD(P)H-dependent oxidoreductase</fullName>
    </submittedName>
</protein>
<accession>A0A316E3C4</accession>
<dbReference type="InterPro" id="IPR029039">
    <property type="entry name" value="Flavoprotein-like_sf"/>
</dbReference>
<dbReference type="EMBL" id="JACWLN010000001">
    <property type="protein sequence ID" value="MBD1259402.1"/>
    <property type="molecule type" value="Genomic_DNA"/>
</dbReference>
<evidence type="ECO:0000313" key="3">
    <source>
        <dbReference type="EMBL" id="PWK24964.1"/>
    </source>
</evidence>
<dbReference type="Proteomes" id="UP000245667">
    <property type="component" value="Unassembled WGS sequence"/>
</dbReference>
<dbReference type="InterPro" id="IPR005025">
    <property type="entry name" value="FMN_Rdtase-like_dom"/>
</dbReference>
<reference evidence="3 4" key="1">
    <citation type="submission" date="2018-05" db="EMBL/GenBank/DDBJ databases">
        <title>Genomic Encyclopedia of Archaeal and Bacterial Type Strains, Phase II (KMG-II): from individual species to whole genera.</title>
        <authorList>
            <person name="Goeker M."/>
        </authorList>
    </citation>
    <scope>NUCLEOTIDE SEQUENCE [LARGE SCALE GENOMIC DNA]</scope>
    <source>
        <strain evidence="3 4">DSM 23514</strain>
    </source>
</reference>
<reference evidence="2 5" key="2">
    <citation type="submission" date="2020-07" db="EMBL/GenBank/DDBJ databases">
        <title>The draft genome sequence of Maribacter polysiphoniae KCTC 22021.</title>
        <authorList>
            <person name="Mu L."/>
        </authorList>
    </citation>
    <scope>NUCLEOTIDE SEQUENCE [LARGE SCALE GENOMIC DNA]</scope>
    <source>
        <strain evidence="2 5">KCTC 22021</strain>
    </source>
</reference>
<name>A0A316E3C4_9FLAO</name>
<dbReference type="RefSeq" id="WP_109649488.1">
    <property type="nucleotide sequence ID" value="NZ_JACWLN010000001.1"/>
</dbReference>
<dbReference type="EMBL" id="QGGQ01000002">
    <property type="protein sequence ID" value="PWK24964.1"/>
    <property type="molecule type" value="Genomic_DNA"/>
</dbReference>
<dbReference type="SUPFAM" id="SSF52218">
    <property type="entry name" value="Flavoproteins"/>
    <property type="match status" value="1"/>
</dbReference>
<keyword evidence="5" id="KW-1185">Reference proteome</keyword>
<evidence type="ECO:0000313" key="2">
    <source>
        <dbReference type="EMBL" id="MBD1259402.1"/>
    </source>
</evidence>
<evidence type="ECO:0000313" key="4">
    <source>
        <dbReference type="Proteomes" id="UP000245667"/>
    </source>
</evidence>
<dbReference type="GO" id="GO:0010181">
    <property type="term" value="F:FMN binding"/>
    <property type="evidence" value="ECO:0007669"/>
    <property type="project" value="TreeGrafter"/>
</dbReference>
<dbReference type="OrthoDB" id="9812295at2"/>
<gene>
    <name evidence="2" type="ORF">HZY62_02295</name>
    <name evidence="3" type="ORF">LX92_01333</name>
</gene>